<organism evidence="3 4">
    <name type="scientific">Photobacterium sanctipauli</name>
    <dbReference type="NCBI Taxonomy" id="1342794"/>
    <lineage>
        <taxon>Bacteria</taxon>
        <taxon>Pseudomonadati</taxon>
        <taxon>Pseudomonadota</taxon>
        <taxon>Gammaproteobacteria</taxon>
        <taxon>Vibrionales</taxon>
        <taxon>Vibrionaceae</taxon>
        <taxon>Photobacterium</taxon>
    </lineage>
</organism>
<protein>
    <submittedName>
        <fullName evidence="3">META domain-containing protein</fullName>
    </submittedName>
</protein>
<dbReference type="InterPro" id="IPR005184">
    <property type="entry name" value="DUF306_Meta_HslJ"/>
</dbReference>
<dbReference type="Pfam" id="PF03724">
    <property type="entry name" value="META"/>
    <property type="match status" value="1"/>
</dbReference>
<evidence type="ECO:0000313" key="4">
    <source>
        <dbReference type="Proteomes" id="UP000241771"/>
    </source>
</evidence>
<dbReference type="PROSITE" id="PS51257">
    <property type="entry name" value="PROKAR_LIPOPROTEIN"/>
    <property type="match status" value="1"/>
</dbReference>
<keyword evidence="4" id="KW-1185">Reference proteome</keyword>
<dbReference type="RefSeq" id="WP_036829280.1">
    <property type="nucleotide sequence ID" value="NZ_JGVO01001140.1"/>
</dbReference>
<dbReference type="PANTHER" id="PTHR35535:SF1">
    <property type="entry name" value="HEAT SHOCK PROTEIN HSLJ"/>
    <property type="match status" value="1"/>
</dbReference>
<name>A0A2T3NWV9_9GAMM</name>
<reference evidence="3 4" key="1">
    <citation type="submission" date="2018-01" db="EMBL/GenBank/DDBJ databases">
        <title>Whole genome sequencing of Histamine producing bacteria.</title>
        <authorList>
            <person name="Butler K."/>
        </authorList>
    </citation>
    <scope>NUCLEOTIDE SEQUENCE [LARGE SCALE GENOMIC DNA]</scope>
    <source>
        <strain evidence="3 4">DSM 100436</strain>
    </source>
</reference>
<dbReference type="OrthoDB" id="5600341at2"/>
<accession>A0A2T3NWV9</accession>
<dbReference type="EMBL" id="PYMA01000003">
    <property type="protein sequence ID" value="PSW20698.1"/>
    <property type="molecule type" value="Genomic_DNA"/>
</dbReference>
<proteinExistence type="predicted"/>
<sequence>MKKWLMALSAVPLFLMGCEAEVTQGFSEKNLQQSWVLTKVDGKDIQIAEPRTVPGMAIDADLKVSGFSGCNRFFGQLEVTEGNKLRLNGMGSTKMMCIQDDQATVEAIMTQSLQEWNNAALENNILTLTSEQHILTFMPEEITEDDDEATQ</sequence>
<comment type="caution">
    <text evidence="3">The sequence shown here is derived from an EMBL/GenBank/DDBJ whole genome shotgun (WGS) entry which is preliminary data.</text>
</comment>
<evidence type="ECO:0000256" key="1">
    <source>
        <dbReference type="SAM" id="SignalP"/>
    </source>
</evidence>
<evidence type="ECO:0000313" key="3">
    <source>
        <dbReference type="EMBL" id="PSW20698.1"/>
    </source>
</evidence>
<dbReference type="InterPro" id="IPR038670">
    <property type="entry name" value="HslJ-like_sf"/>
</dbReference>
<feature type="domain" description="DUF306" evidence="2">
    <location>
        <begin position="29"/>
        <end position="137"/>
    </location>
</feature>
<evidence type="ECO:0000259" key="2">
    <source>
        <dbReference type="Pfam" id="PF03724"/>
    </source>
</evidence>
<dbReference type="Gene3D" id="2.40.128.270">
    <property type="match status" value="1"/>
</dbReference>
<gene>
    <name evidence="3" type="ORF">C9I98_07590</name>
</gene>
<keyword evidence="1" id="KW-0732">Signal</keyword>
<dbReference type="PANTHER" id="PTHR35535">
    <property type="entry name" value="HEAT SHOCK PROTEIN HSLJ"/>
    <property type="match status" value="1"/>
</dbReference>
<dbReference type="AlphaFoldDB" id="A0A2T3NWV9"/>
<dbReference type="Proteomes" id="UP000241771">
    <property type="component" value="Unassembled WGS sequence"/>
</dbReference>
<feature type="signal peptide" evidence="1">
    <location>
        <begin position="1"/>
        <end position="20"/>
    </location>
</feature>
<dbReference type="InterPro" id="IPR053147">
    <property type="entry name" value="Hsp_HslJ-like"/>
</dbReference>
<feature type="chain" id="PRO_5015574220" evidence="1">
    <location>
        <begin position="21"/>
        <end position="151"/>
    </location>
</feature>